<evidence type="ECO:0008006" key="3">
    <source>
        <dbReference type="Google" id="ProtNLM"/>
    </source>
</evidence>
<dbReference type="SUPFAM" id="SSF53335">
    <property type="entry name" value="S-adenosyl-L-methionine-dependent methyltransferases"/>
    <property type="match status" value="1"/>
</dbReference>
<dbReference type="AlphaFoldDB" id="A0A6G1WJ81"/>
<dbReference type="EMBL" id="WISB01000076">
    <property type="protein sequence ID" value="MQW69789.1"/>
    <property type="molecule type" value="Genomic_DNA"/>
</dbReference>
<organism evidence="2">
    <name type="scientific">Sinorhizobium medicae</name>
    <dbReference type="NCBI Taxonomy" id="110321"/>
    <lineage>
        <taxon>Bacteria</taxon>
        <taxon>Pseudomonadati</taxon>
        <taxon>Pseudomonadota</taxon>
        <taxon>Alphaproteobacteria</taxon>
        <taxon>Hyphomicrobiales</taxon>
        <taxon>Rhizobiaceae</taxon>
        <taxon>Sinorhizobium/Ensifer group</taxon>
        <taxon>Sinorhizobium</taxon>
    </lineage>
</organism>
<proteinExistence type="predicted"/>
<protein>
    <recommendedName>
        <fullName evidence="3">Methyltransferase</fullName>
    </recommendedName>
</protein>
<gene>
    <name evidence="2" type="ORF">GHJ91_11610</name>
</gene>
<comment type="caution">
    <text evidence="2">The sequence shown here is derived from an EMBL/GenBank/DDBJ whole genome shotgun (WGS) entry which is preliminary data.</text>
</comment>
<accession>A0A6G1WJ81</accession>
<reference evidence="2" key="1">
    <citation type="journal article" date="2013" name="Genome Biol.">
        <title>Comparative genomics of the core and accessory genomes of 48 Sinorhizobium strains comprising five genospecies.</title>
        <authorList>
            <person name="Sugawara M."/>
            <person name="Epstein B."/>
            <person name="Badgley B.D."/>
            <person name="Unno T."/>
            <person name="Xu L."/>
            <person name="Reese J."/>
            <person name="Gyaneshwar P."/>
            <person name="Denny R."/>
            <person name="Mudge J."/>
            <person name="Bharti A.K."/>
            <person name="Farmer A.D."/>
            <person name="May G.D."/>
            <person name="Woodward J.E."/>
            <person name="Medigue C."/>
            <person name="Vallenet D."/>
            <person name="Lajus A."/>
            <person name="Rouy Z."/>
            <person name="Martinez-Vaz B."/>
            <person name="Tiffin P."/>
            <person name="Young N.D."/>
            <person name="Sadowsky M.J."/>
        </authorList>
    </citation>
    <scope>NUCLEOTIDE SEQUENCE</scope>
    <source>
        <strain evidence="2">M1</strain>
    </source>
</reference>
<dbReference type="InterPro" id="IPR029063">
    <property type="entry name" value="SAM-dependent_MTases_sf"/>
</dbReference>
<evidence type="ECO:0000256" key="1">
    <source>
        <dbReference type="SAM" id="MobiDB-lite"/>
    </source>
</evidence>
<dbReference type="RefSeq" id="WP_153412886.1">
    <property type="nucleotide sequence ID" value="NZ_WISB01000076.1"/>
</dbReference>
<name>A0A6G1WJ81_9HYPH</name>
<evidence type="ECO:0000313" key="2">
    <source>
        <dbReference type="EMBL" id="MQW69789.1"/>
    </source>
</evidence>
<feature type="region of interest" description="Disordered" evidence="1">
    <location>
        <begin position="163"/>
        <end position="184"/>
    </location>
</feature>
<sequence length="184" mass="20537">MGKRSDFPRRKADDYATPLKGVTPVLPHLRAEGIVTFVEPCAGAGNLVAHLCRFGFLCAFARDLRDGFDALTRDPNTFQGADAVVTNPPWTRAALHPMIERFSDILPTWLLFDADWAHTKQAATYLDYCSHIVAVGRLKWIPGTKHQAKDSCAWHRFDRRHSGGPHFIGRPSNHSAKSYVEAAQ</sequence>